<dbReference type="InterPro" id="IPR036513">
    <property type="entry name" value="STAS_dom_sf"/>
</dbReference>
<dbReference type="Proteomes" id="UP000249341">
    <property type="component" value="Unassembled WGS sequence"/>
</dbReference>
<dbReference type="EMBL" id="QLMJ01000008">
    <property type="protein sequence ID" value="RAK36620.1"/>
    <property type="molecule type" value="Genomic_DNA"/>
</dbReference>
<comment type="caution">
    <text evidence="1">The sequence shown here is derived from an EMBL/GenBank/DDBJ whole genome shotgun (WGS) entry which is preliminary data.</text>
</comment>
<gene>
    <name evidence="1" type="ORF">B0I29_108210</name>
</gene>
<proteinExistence type="predicted"/>
<accession>A0A327ZBL0</accession>
<dbReference type="Gene3D" id="3.30.750.24">
    <property type="entry name" value="STAS domain"/>
    <property type="match status" value="1"/>
</dbReference>
<organism evidence="1 2">
    <name type="scientific">Actinoplanes lutulentus</name>
    <dbReference type="NCBI Taxonomy" id="1287878"/>
    <lineage>
        <taxon>Bacteria</taxon>
        <taxon>Bacillati</taxon>
        <taxon>Actinomycetota</taxon>
        <taxon>Actinomycetes</taxon>
        <taxon>Micromonosporales</taxon>
        <taxon>Micromonosporaceae</taxon>
        <taxon>Actinoplanes</taxon>
    </lineage>
</organism>
<dbReference type="AlphaFoldDB" id="A0A327ZBL0"/>
<keyword evidence="2" id="KW-1185">Reference proteome</keyword>
<name>A0A327ZBL0_9ACTN</name>
<protein>
    <submittedName>
        <fullName evidence="1">Anti-anti-sigma factor</fullName>
    </submittedName>
</protein>
<reference evidence="1 2" key="1">
    <citation type="submission" date="2018-06" db="EMBL/GenBank/DDBJ databases">
        <title>Genomic Encyclopedia of Type Strains, Phase III (KMG-III): the genomes of soil and plant-associated and newly described type strains.</title>
        <authorList>
            <person name="Whitman W."/>
        </authorList>
    </citation>
    <scope>NUCLEOTIDE SEQUENCE [LARGE SCALE GENOMIC DNA]</scope>
    <source>
        <strain evidence="1 2">CGMCC 4.7090</strain>
    </source>
</reference>
<sequence length="119" mass="12418">MTQYSTSGCIVMVAAVPGQRHVEVRLAGDLDRDAEPALSDAIAQVAALSPDSVSVDLAEVAFAGSALPNFLARLVGVVPQVLAVRVCRPRLMHRSVLDASGMAQILMISSPSVRAHASL</sequence>
<dbReference type="SUPFAM" id="SSF52091">
    <property type="entry name" value="SpoIIaa-like"/>
    <property type="match status" value="1"/>
</dbReference>
<evidence type="ECO:0000313" key="2">
    <source>
        <dbReference type="Proteomes" id="UP000249341"/>
    </source>
</evidence>
<evidence type="ECO:0000313" key="1">
    <source>
        <dbReference type="EMBL" id="RAK36620.1"/>
    </source>
</evidence>